<name>A0A0G0NDH5_9BACT</name>
<dbReference type="InterPro" id="IPR005771">
    <property type="entry name" value="GalU_uridylyltTrfase_bac/arc"/>
</dbReference>
<reference evidence="7 8" key="1">
    <citation type="journal article" date="2015" name="Nature">
        <title>rRNA introns, odd ribosomes, and small enigmatic genomes across a large radiation of phyla.</title>
        <authorList>
            <person name="Brown C.T."/>
            <person name="Hug L.A."/>
            <person name="Thomas B.C."/>
            <person name="Sharon I."/>
            <person name="Castelle C.J."/>
            <person name="Singh A."/>
            <person name="Wilkins M.J."/>
            <person name="Williams K.H."/>
            <person name="Banfield J.F."/>
        </authorList>
    </citation>
    <scope>NUCLEOTIDE SEQUENCE [LARGE SCALE GENOMIC DNA]</scope>
</reference>
<evidence type="ECO:0000256" key="1">
    <source>
        <dbReference type="ARBA" id="ARBA00006890"/>
    </source>
</evidence>
<comment type="similarity">
    <text evidence="1">Belongs to the UDPGP type 2 family.</text>
</comment>
<dbReference type="EMBL" id="LBWQ01000014">
    <property type="protein sequence ID" value="KKR13558.1"/>
    <property type="molecule type" value="Genomic_DNA"/>
</dbReference>
<dbReference type="Gene3D" id="3.90.550.10">
    <property type="entry name" value="Spore Coat Polysaccharide Biosynthesis Protein SpsA, Chain A"/>
    <property type="match status" value="1"/>
</dbReference>
<dbReference type="PANTHER" id="PTHR43197:SF1">
    <property type="entry name" value="UTP--GLUCOSE-1-PHOSPHATE URIDYLYLTRANSFERASE"/>
    <property type="match status" value="1"/>
</dbReference>
<organism evidence="7 8">
    <name type="scientific">Candidatus Woesebacteria bacterium GW2011_GWA1_39_21b</name>
    <dbReference type="NCBI Taxonomy" id="1618551"/>
    <lineage>
        <taxon>Bacteria</taxon>
        <taxon>Candidatus Woeseibacteriota</taxon>
    </lineage>
</organism>
<dbReference type="AlphaFoldDB" id="A0A0G0NDH5"/>
<comment type="catalytic activity">
    <reaction evidence="5">
        <text>alpha-D-glucose 1-phosphate + UTP + H(+) = UDP-alpha-D-glucose + diphosphate</text>
        <dbReference type="Rhea" id="RHEA:19889"/>
        <dbReference type="ChEBI" id="CHEBI:15378"/>
        <dbReference type="ChEBI" id="CHEBI:33019"/>
        <dbReference type="ChEBI" id="CHEBI:46398"/>
        <dbReference type="ChEBI" id="CHEBI:58601"/>
        <dbReference type="ChEBI" id="CHEBI:58885"/>
        <dbReference type="EC" id="2.7.7.9"/>
    </reaction>
</comment>
<dbReference type="EC" id="2.7.7.9" evidence="2"/>
<evidence type="ECO:0000256" key="2">
    <source>
        <dbReference type="ARBA" id="ARBA00012415"/>
    </source>
</evidence>
<feature type="domain" description="Nucleotidyl transferase" evidence="6">
    <location>
        <begin position="38"/>
        <end position="302"/>
    </location>
</feature>
<dbReference type="InterPro" id="IPR005835">
    <property type="entry name" value="NTP_transferase_dom"/>
</dbReference>
<gene>
    <name evidence="7" type="ORF">UT40_C0014G0014</name>
</gene>
<evidence type="ECO:0000256" key="4">
    <source>
        <dbReference type="ARBA" id="ARBA00022695"/>
    </source>
</evidence>
<protein>
    <recommendedName>
        <fullName evidence="2">UTP--glucose-1-phosphate uridylyltransferase</fullName>
        <ecNumber evidence="2">2.7.7.9</ecNumber>
    </recommendedName>
</protein>
<evidence type="ECO:0000313" key="7">
    <source>
        <dbReference type="EMBL" id="KKR13558.1"/>
    </source>
</evidence>
<dbReference type="SUPFAM" id="SSF53448">
    <property type="entry name" value="Nucleotide-diphospho-sugar transferases"/>
    <property type="match status" value="1"/>
</dbReference>
<dbReference type="GO" id="GO:0003983">
    <property type="term" value="F:UTP:glucose-1-phosphate uridylyltransferase activity"/>
    <property type="evidence" value="ECO:0007669"/>
    <property type="project" value="UniProtKB-EC"/>
</dbReference>
<dbReference type="PANTHER" id="PTHR43197">
    <property type="entry name" value="UTP--GLUCOSE-1-PHOSPHATE URIDYLYLTRANSFERASE"/>
    <property type="match status" value="1"/>
</dbReference>
<sequence>MPLAIAARMRPFELILYIRVAFGIILQLVKKNFPKIKKAVIAVAGYGTRFLPASKNVPKQMFPIIDKPIIHHVVDECVNSGIEDIIIVTQAGHGIMEDHFDTHVELEHILEKNGKRALLEQIKHLPEIANFAYVRQNKHLPYGNGTPLLTVSHLIDDDEAFVYMFGDDLTLSKIPVVKQLIDVYEKEKPSAVLAVQEVDWNQIGKYASIEYKEHAKYKYDMKMGHEKLPPNEAPSNMAQFGRFIFTYDVIREAKKTPLGKGNELWIIDILNRLVAKGERVIAQPIVGEWMTTGDPLTYMQTQVKFALKRKDIGREFAHFLKTLKL</sequence>
<dbReference type="GO" id="GO:0006011">
    <property type="term" value="P:UDP-alpha-D-glucose metabolic process"/>
    <property type="evidence" value="ECO:0007669"/>
    <property type="project" value="InterPro"/>
</dbReference>
<keyword evidence="4 7" id="KW-0548">Nucleotidyltransferase</keyword>
<evidence type="ECO:0000256" key="3">
    <source>
        <dbReference type="ARBA" id="ARBA00022679"/>
    </source>
</evidence>
<dbReference type="Pfam" id="PF00483">
    <property type="entry name" value="NTP_transferase"/>
    <property type="match status" value="1"/>
</dbReference>
<dbReference type="Proteomes" id="UP000034690">
    <property type="component" value="Unassembled WGS sequence"/>
</dbReference>
<proteinExistence type="inferred from homology"/>
<evidence type="ECO:0000259" key="6">
    <source>
        <dbReference type="Pfam" id="PF00483"/>
    </source>
</evidence>
<evidence type="ECO:0000313" key="8">
    <source>
        <dbReference type="Proteomes" id="UP000034690"/>
    </source>
</evidence>
<accession>A0A0G0NDH5</accession>
<dbReference type="InterPro" id="IPR029044">
    <property type="entry name" value="Nucleotide-diphossugar_trans"/>
</dbReference>
<dbReference type="PATRIC" id="fig|1618551.3.peg.666"/>
<evidence type="ECO:0000256" key="5">
    <source>
        <dbReference type="ARBA" id="ARBA00048128"/>
    </source>
</evidence>
<comment type="caution">
    <text evidence="7">The sequence shown here is derived from an EMBL/GenBank/DDBJ whole genome shotgun (WGS) entry which is preliminary data.</text>
</comment>
<keyword evidence="3 7" id="KW-0808">Transferase</keyword>